<feature type="region of interest" description="Disordered" evidence="1">
    <location>
        <begin position="1"/>
        <end position="43"/>
    </location>
</feature>
<evidence type="ECO:0000256" key="1">
    <source>
        <dbReference type="SAM" id="MobiDB-lite"/>
    </source>
</evidence>
<organism evidence="2 3">
    <name type="scientific">Ascodesmis nigricans</name>
    <dbReference type="NCBI Taxonomy" id="341454"/>
    <lineage>
        <taxon>Eukaryota</taxon>
        <taxon>Fungi</taxon>
        <taxon>Dikarya</taxon>
        <taxon>Ascomycota</taxon>
        <taxon>Pezizomycotina</taxon>
        <taxon>Pezizomycetes</taxon>
        <taxon>Pezizales</taxon>
        <taxon>Ascodesmidaceae</taxon>
        <taxon>Ascodesmis</taxon>
    </lineage>
</organism>
<name>A0A4S2MUM1_9PEZI</name>
<feature type="compositionally biased region" description="Low complexity" evidence="1">
    <location>
        <begin position="217"/>
        <end position="227"/>
    </location>
</feature>
<sequence>MLSPAQKRKRPGRKPVPDEIPESPWRTVDNTSSAPVDIDADISSSGRRLVLQMRGMQLDEEVAVEEVAVEDVPPEKMDVEIHPPVKRRRSSDWDHYADDNGDADMDVERGNGNGNGKVVMMATNQGTRQSRRMRSPPPEHLHLAEKHLGTDTVDTSKSEEEWSEGDVDGYGIAYAPTSQQRDLRKQKRLQQIREYKTRESREARQRRMEQRRRRRSSSLAQNGSGSSQKKDSSDEGKKKSVHFSV</sequence>
<feature type="compositionally biased region" description="Basic residues" evidence="1">
    <location>
        <begin position="1"/>
        <end position="13"/>
    </location>
</feature>
<accession>A0A4S2MUM1</accession>
<feature type="compositionally biased region" description="Basic and acidic residues" evidence="1">
    <location>
        <begin position="191"/>
        <end position="208"/>
    </location>
</feature>
<dbReference type="InParanoid" id="A0A4S2MUM1"/>
<dbReference type="Proteomes" id="UP000298138">
    <property type="component" value="Unassembled WGS sequence"/>
</dbReference>
<feature type="region of interest" description="Disordered" evidence="1">
    <location>
        <begin position="75"/>
        <end position="245"/>
    </location>
</feature>
<feature type="compositionally biased region" description="Basic and acidic residues" evidence="1">
    <location>
        <begin position="228"/>
        <end position="238"/>
    </location>
</feature>
<reference evidence="2 3" key="1">
    <citation type="submission" date="2019-04" db="EMBL/GenBank/DDBJ databases">
        <title>Comparative genomics and transcriptomics to analyze fruiting body development in filamentous ascomycetes.</title>
        <authorList>
            <consortium name="DOE Joint Genome Institute"/>
            <person name="Lutkenhaus R."/>
            <person name="Traeger S."/>
            <person name="Breuer J."/>
            <person name="Kuo A."/>
            <person name="Lipzen A."/>
            <person name="Pangilinan J."/>
            <person name="Dilworth D."/>
            <person name="Sandor L."/>
            <person name="Poggeler S."/>
            <person name="Barry K."/>
            <person name="Grigoriev I.V."/>
            <person name="Nowrousian M."/>
        </authorList>
    </citation>
    <scope>NUCLEOTIDE SEQUENCE [LARGE SCALE GENOMIC DNA]</scope>
    <source>
        <strain evidence="2 3">CBS 389.68</strain>
    </source>
</reference>
<keyword evidence="3" id="KW-1185">Reference proteome</keyword>
<feature type="compositionally biased region" description="Basic and acidic residues" evidence="1">
    <location>
        <begin position="137"/>
        <end position="160"/>
    </location>
</feature>
<gene>
    <name evidence="2" type="ORF">EX30DRAFT_396509</name>
</gene>
<protein>
    <submittedName>
        <fullName evidence="2">Uncharacterized protein</fullName>
    </submittedName>
</protein>
<evidence type="ECO:0000313" key="2">
    <source>
        <dbReference type="EMBL" id="TGZ80194.1"/>
    </source>
</evidence>
<evidence type="ECO:0000313" key="3">
    <source>
        <dbReference type="Proteomes" id="UP000298138"/>
    </source>
</evidence>
<dbReference type="AlphaFoldDB" id="A0A4S2MUM1"/>
<dbReference type="EMBL" id="ML220126">
    <property type="protein sequence ID" value="TGZ80194.1"/>
    <property type="molecule type" value="Genomic_DNA"/>
</dbReference>
<proteinExistence type="predicted"/>